<evidence type="ECO:0000256" key="5">
    <source>
        <dbReference type="ARBA" id="ARBA00023136"/>
    </source>
</evidence>
<evidence type="ECO:0000256" key="4">
    <source>
        <dbReference type="ARBA" id="ARBA00022989"/>
    </source>
</evidence>
<evidence type="ECO:0000256" key="2">
    <source>
        <dbReference type="ARBA" id="ARBA00022475"/>
    </source>
</evidence>
<evidence type="ECO:0000313" key="9">
    <source>
        <dbReference type="Proteomes" id="UP000494110"/>
    </source>
</evidence>
<keyword evidence="2" id="KW-1003">Cell membrane</keyword>
<sequence>MQREKILAVLALVGAVACWTGNYLFGGVVAHSMDMTSIMYIKWGTSVIPLLIIAHYLERPNWMALLRRWRLLFILSMLGITCYSFGLFQALRTSSAMNASLINAFNPVLILIGSTLVLKQKLSIKKAAGIFIALIGVLWVTTGGHLLLVFEQRFKIGDLWMLGVITCWAAYTIIIRLTSEMPPLSSAGLQILIFTVLATPFAIYNGIHLPPAGPATWSIAYIAIFPSVVAYALWNLGARVIEPAEAGQYLNLVVPFAAVGTLVMGNGITTYEIVGGAFILAGVFLSTDRKTETSVAKATASA</sequence>
<evidence type="ECO:0000259" key="7">
    <source>
        <dbReference type="Pfam" id="PF00892"/>
    </source>
</evidence>
<dbReference type="GO" id="GO:0005886">
    <property type="term" value="C:plasma membrane"/>
    <property type="evidence" value="ECO:0007669"/>
    <property type="project" value="UniProtKB-SubCell"/>
</dbReference>
<feature type="transmembrane region" description="Helical" evidence="6">
    <location>
        <begin position="187"/>
        <end position="207"/>
    </location>
</feature>
<feature type="domain" description="EamA" evidence="7">
    <location>
        <begin position="7"/>
        <end position="141"/>
    </location>
</feature>
<evidence type="ECO:0000256" key="3">
    <source>
        <dbReference type="ARBA" id="ARBA00022692"/>
    </source>
</evidence>
<dbReference type="Proteomes" id="UP000494110">
    <property type="component" value="Unassembled WGS sequence"/>
</dbReference>
<dbReference type="InterPro" id="IPR037185">
    <property type="entry name" value="EmrE-like"/>
</dbReference>
<feature type="domain" description="EamA" evidence="7">
    <location>
        <begin position="156"/>
        <end position="286"/>
    </location>
</feature>
<dbReference type="InterPro" id="IPR050638">
    <property type="entry name" value="AA-Vitamin_Transporters"/>
</dbReference>
<dbReference type="RefSeq" id="WP_175011113.1">
    <property type="nucleotide sequence ID" value="NZ_CABVQN010000003.1"/>
</dbReference>
<keyword evidence="3 6" id="KW-0812">Transmembrane</keyword>
<dbReference type="PANTHER" id="PTHR32322:SF18">
    <property type="entry name" value="S-ADENOSYLMETHIONINE_S-ADENOSYLHOMOCYSTEINE TRANSPORTER"/>
    <property type="match status" value="1"/>
</dbReference>
<accession>A0A6P2UK92</accession>
<dbReference type="PANTHER" id="PTHR32322">
    <property type="entry name" value="INNER MEMBRANE TRANSPORTER"/>
    <property type="match status" value="1"/>
</dbReference>
<dbReference type="SUPFAM" id="SSF103481">
    <property type="entry name" value="Multidrug resistance efflux transporter EmrE"/>
    <property type="match status" value="2"/>
</dbReference>
<comment type="subcellular location">
    <subcellularLocation>
        <location evidence="1">Cell membrane</location>
        <topology evidence="1">Multi-pass membrane protein</topology>
    </subcellularLocation>
</comment>
<keyword evidence="4 6" id="KW-1133">Transmembrane helix</keyword>
<feature type="transmembrane region" description="Helical" evidence="6">
    <location>
        <begin position="219"/>
        <end position="237"/>
    </location>
</feature>
<feature type="transmembrane region" description="Helical" evidence="6">
    <location>
        <begin position="130"/>
        <end position="150"/>
    </location>
</feature>
<proteinExistence type="predicted"/>
<reference evidence="8 9" key="1">
    <citation type="submission" date="2019-09" db="EMBL/GenBank/DDBJ databases">
        <authorList>
            <person name="Depoorter E."/>
        </authorList>
    </citation>
    <scope>NUCLEOTIDE SEQUENCE [LARGE SCALE GENOMIC DNA]</scope>
    <source>
        <strain evidence="8">R-39750</strain>
    </source>
</reference>
<feature type="transmembrane region" description="Helical" evidence="6">
    <location>
        <begin position="156"/>
        <end position="175"/>
    </location>
</feature>
<gene>
    <name evidence="8" type="ORF">BLA39750_00966</name>
</gene>
<dbReference type="InterPro" id="IPR000620">
    <property type="entry name" value="EamA_dom"/>
</dbReference>
<dbReference type="EMBL" id="CABVQN010000003">
    <property type="protein sequence ID" value="VWC77307.1"/>
    <property type="molecule type" value="Genomic_DNA"/>
</dbReference>
<name>A0A6P2UK92_BURL3</name>
<protein>
    <submittedName>
        <fullName evidence="8">Membrane protein</fullName>
    </submittedName>
</protein>
<evidence type="ECO:0000256" key="6">
    <source>
        <dbReference type="SAM" id="Phobius"/>
    </source>
</evidence>
<organism evidence="8 9">
    <name type="scientific">Burkholderia lata (strain ATCC 17760 / DSM 23089 / LMG 22485 / NCIMB 9086 / R18194 / 383)</name>
    <dbReference type="NCBI Taxonomy" id="482957"/>
    <lineage>
        <taxon>Bacteria</taxon>
        <taxon>Pseudomonadati</taxon>
        <taxon>Pseudomonadota</taxon>
        <taxon>Betaproteobacteria</taxon>
        <taxon>Burkholderiales</taxon>
        <taxon>Burkholderiaceae</taxon>
        <taxon>Burkholderia</taxon>
        <taxon>Burkholderia cepacia complex</taxon>
    </lineage>
</organism>
<feature type="transmembrane region" description="Helical" evidence="6">
    <location>
        <begin position="69"/>
        <end position="91"/>
    </location>
</feature>
<dbReference type="AlphaFoldDB" id="A0A6P2UK92"/>
<feature type="transmembrane region" description="Helical" evidence="6">
    <location>
        <begin position="40"/>
        <end position="57"/>
    </location>
</feature>
<feature type="transmembrane region" description="Helical" evidence="6">
    <location>
        <begin position="97"/>
        <end position="118"/>
    </location>
</feature>
<dbReference type="Pfam" id="PF00892">
    <property type="entry name" value="EamA"/>
    <property type="match status" value="2"/>
</dbReference>
<evidence type="ECO:0000313" key="8">
    <source>
        <dbReference type="EMBL" id="VWC77307.1"/>
    </source>
</evidence>
<evidence type="ECO:0000256" key="1">
    <source>
        <dbReference type="ARBA" id="ARBA00004651"/>
    </source>
</evidence>
<keyword evidence="5 6" id="KW-0472">Membrane</keyword>
<dbReference type="PROSITE" id="PS51257">
    <property type="entry name" value="PROKAR_LIPOPROTEIN"/>
    <property type="match status" value="1"/>
</dbReference>
<feature type="transmembrane region" description="Helical" evidence="6">
    <location>
        <begin position="249"/>
        <end position="265"/>
    </location>
</feature>
<dbReference type="Gene3D" id="1.10.3730.20">
    <property type="match status" value="1"/>
</dbReference>